<evidence type="ECO:0000313" key="1">
    <source>
        <dbReference type="EMBL" id="KAI8524204.1"/>
    </source>
</evidence>
<dbReference type="Proteomes" id="UP001062846">
    <property type="component" value="Chromosome 13"/>
</dbReference>
<keyword evidence="2" id="KW-1185">Reference proteome</keyword>
<protein>
    <submittedName>
        <fullName evidence="1">Uncharacterized protein</fullName>
    </submittedName>
</protein>
<name>A0ACC0L675_RHOML</name>
<sequence length="103" mass="12313">MEQIHEERALKEKELEKNKELVKQMEELKCEVVKQEEKNRTKIAKLEKQKAVMNKENAALVIQIDEEMALKNDEINKLNSIIEKRKKRSKILHSRSIQKSWMN</sequence>
<comment type="caution">
    <text evidence="1">The sequence shown here is derived from an EMBL/GenBank/DDBJ whole genome shotgun (WGS) entry which is preliminary data.</text>
</comment>
<dbReference type="EMBL" id="CM046400">
    <property type="protein sequence ID" value="KAI8524204.1"/>
    <property type="molecule type" value="Genomic_DNA"/>
</dbReference>
<accession>A0ACC0L675</accession>
<reference evidence="1" key="1">
    <citation type="submission" date="2022-02" db="EMBL/GenBank/DDBJ databases">
        <title>Plant Genome Project.</title>
        <authorList>
            <person name="Zhang R.-G."/>
        </authorList>
    </citation>
    <scope>NUCLEOTIDE SEQUENCE</scope>
    <source>
        <strain evidence="1">AT1</strain>
    </source>
</reference>
<organism evidence="1 2">
    <name type="scientific">Rhododendron molle</name>
    <name type="common">Chinese azalea</name>
    <name type="synonym">Azalea mollis</name>
    <dbReference type="NCBI Taxonomy" id="49168"/>
    <lineage>
        <taxon>Eukaryota</taxon>
        <taxon>Viridiplantae</taxon>
        <taxon>Streptophyta</taxon>
        <taxon>Embryophyta</taxon>
        <taxon>Tracheophyta</taxon>
        <taxon>Spermatophyta</taxon>
        <taxon>Magnoliopsida</taxon>
        <taxon>eudicotyledons</taxon>
        <taxon>Gunneridae</taxon>
        <taxon>Pentapetalae</taxon>
        <taxon>asterids</taxon>
        <taxon>Ericales</taxon>
        <taxon>Ericaceae</taxon>
        <taxon>Ericoideae</taxon>
        <taxon>Rhodoreae</taxon>
        <taxon>Rhododendron</taxon>
    </lineage>
</organism>
<proteinExistence type="predicted"/>
<evidence type="ECO:0000313" key="2">
    <source>
        <dbReference type="Proteomes" id="UP001062846"/>
    </source>
</evidence>
<gene>
    <name evidence="1" type="ORF">RHMOL_Rhmol13G0131900</name>
</gene>